<dbReference type="Proteomes" id="UP000694845">
    <property type="component" value="Unplaced"/>
</dbReference>
<protein>
    <submittedName>
        <fullName evidence="4">Uncharacterized protein LOC110976057</fullName>
    </submittedName>
</protein>
<feature type="chain" id="PRO_5034700102" evidence="2">
    <location>
        <begin position="22"/>
        <end position="493"/>
    </location>
</feature>
<dbReference type="OMA" id="ITDEMMA"/>
<feature type="compositionally biased region" description="Acidic residues" evidence="1">
    <location>
        <begin position="377"/>
        <end position="397"/>
    </location>
</feature>
<dbReference type="KEGG" id="aplc:110976057"/>
<dbReference type="RefSeq" id="XP_022084708.1">
    <property type="nucleotide sequence ID" value="XM_022229016.1"/>
</dbReference>
<sequence length="493" mass="55748">MTRWALLVVLLASLVLASTNAAPVQDSNKETPEVSAPTKATDTVEAEAEPKEGKIEKEESPEETKDDAEEKEKTEVVEGSGLDTDEKDETVQPNEEVTNFKEIETDENSHITHGNNELSYPGSFGNDFDDYRLSEEDAMELLRELADPTQVALFIMQTDDVTGFLRSVQMLQDQGFISDEYAFLLKEAVSQELEQLLMMQDGEMYGDPLGLQNVEQTENDYVDEMLNRPVPYFPEDYFDNTLPYQQDDFYPEIENYDLFRQPYSEETMALAQIANIIADQIESGEMSTAKGERIIDILSQLLPEGFWQDDDITDEMMADLGEAFANLYPEIPVGEQYQTFQTEDDEPLPGGERHTEEEVMVDEEGHPVAEVVKVQEEQELGTDGEEADEEEGNPDEELEKELLGMEPETSEEVEKALQDVEKLMTTDEETKGKEEEETDEEIGDSGWKDLVLLLDEGKISDELLKELGLTREDLMELTERQLAMNGDEVASKP</sequence>
<gene>
    <name evidence="4" type="primary">LOC110976057</name>
</gene>
<feature type="region of interest" description="Disordered" evidence="1">
    <location>
        <begin position="22"/>
        <end position="94"/>
    </location>
</feature>
<keyword evidence="2" id="KW-0732">Signal</keyword>
<proteinExistence type="predicted"/>
<feature type="region of interest" description="Disordered" evidence="1">
    <location>
        <begin position="376"/>
        <end position="397"/>
    </location>
</feature>
<reference evidence="4" key="1">
    <citation type="submission" date="2025-08" db="UniProtKB">
        <authorList>
            <consortium name="RefSeq"/>
        </authorList>
    </citation>
    <scope>IDENTIFICATION</scope>
</reference>
<evidence type="ECO:0000256" key="2">
    <source>
        <dbReference type="SAM" id="SignalP"/>
    </source>
</evidence>
<keyword evidence="3" id="KW-1185">Reference proteome</keyword>
<feature type="signal peptide" evidence="2">
    <location>
        <begin position="1"/>
        <end position="21"/>
    </location>
</feature>
<organism evidence="3 4">
    <name type="scientific">Acanthaster planci</name>
    <name type="common">Crown-of-thorns starfish</name>
    <dbReference type="NCBI Taxonomy" id="133434"/>
    <lineage>
        <taxon>Eukaryota</taxon>
        <taxon>Metazoa</taxon>
        <taxon>Echinodermata</taxon>
        <taxon>Eleutherozoa</taxon>
        <taxon>Asterozoa</taxon>
        <taxon>Asteroidea</taxon>
        <taxon>Valvatacea</taxon>
        <taxon>Valvatida</taxon>
        <taxon>Acanthasteridae</taxon>
        <taxon>Acanthaster</taxon>
    </lineage>
</organism>
<dbReference type="AlphaFoldDB" id="A0A8B7XV24"/>
<dbReference type="GeneID" id="110976057"/>
<evidence type="ECO:0000256" key="1">
    <source>
        <dbReference type="SAM" id="MobiDB-lite"/>
    </source>
</evidence>
<accession>A0A8B7XV24</accession>
<feature type="compositionally biased region" description="Basic and acidic residues" evidence="1">
    <location>
        <begin position="48"/>
        <end position="58"/>
    </location>
</feature>
<feature type="region of interest" description="Disordered" evidence="1">
    <location>
        <begin position="425"/>
        <end position="444"/>
    </location>
</feature>
<name>A0A8B7XV24_ACAPL</name>
<feature type="compositionally biased region" description="Basic and acidic residues" evidence="1">
    <location>
        <begin position="425"/>
        <end position="434"/>
    </location>
</feature>
<evidence type="ECO:0000313" key="4">
    <source>
        <dbReference type="RefSeq" id="XP_022084708.1"/>
    </source>
</evidence>
<dbReference type="OrthoDB" id="10064299at2759"/>
<evidence type="ECO:0000313" key="3">
    <source>
        <dbReference type="Proteomes" id="UP000694845"/>
    </source>
</evidence>